<organism evidence="2 3">
    <name type="scientific">Coprinopsis cinerea (strain Okayama-7 / 130 / ATCC MYA-4618 / FGSC 9003)</name>
    <name type="common">Inky cap fungus</name>
    <name type="synonym">Hormographiella aspergillata</name>
    <dbReference type="NCBI Taxonomy" id="240176"/>
    <lineage>
        <taxon>Eukaryota</taxon>
        <taxon>Fungi</taxon>
        <taxon>Dikarya</taxon>
        <taxon>Basidiomycota</taxon>
        <taxon>Agaricomycotina</taxon>
        <taxon>Agaricomycetes</taxon>
        <taxon>Agaricomycetidae</taxon>
        <taxon>Agaricales</taxon>
        <taxon>Agaricineae</taxon>
        <taxon>Psathyrellaceae</taxon>
        <taxon>Coprinopsis</taxon>
    </lineage>
</organism>
<keyword evidence="3" id="KW-1185">Reference proteome</keyword>
<dbReference type="InterPro" id="IPR008266">
    <property type="entry name" value="Tyr_kinase_AS"/>
</dbReference>
<dbReference type="InterPro" id="IPR000719">
    <property type="entry name" value="Prot_kinase_dom"/>
</dbReference>
<dbReference type="Gene3D" id="1.10.510.10">
    <property type="entry name" value="Transferase(Phosphotransferase) domain 1"/>
    <property type="match status" value="1"/>
</dbReference>
<dbReference type="GO" id="GO:0005524">
    <property type="term" value="F:ATP binding"/>
    <property type="evidence" value="ECO:0007669"/>
    <property type="project" value="InterPro"/>
</dbReference>
<dbReference type="InterPro" id="IPR040976">
    <property type="entry name" value="Pkinase_fungal"/>
</dbReference>
<evidence type="ECO:0000259" key="1">
    <source>
        <dbReference type="PROSITE" id="PS50011"/>
    </source>
</evidence>
<dbReference type="GeneID" id="6017490"/>
<name>A8PES6_COPC7</name>
<sequence>MSEELPGDTGPIFHDYPALLMKNDTRFRRRIVLKRSCSTFYEVPSLNVACKIGKDIVQGLNLLREAGFIHRDISGGNCLFYLDEETKRRCGKIADLEYCKEYLKIGAHDPISGTKDFMAVEVEKRSFFAPSGRLPFKPEFHRHYLHDLESLYWLMVWCAFVLVPDGIQQVDVEMWEKAFFELFPLDTSENISRKAEMLYCPGELSYVLDKSGWDSDTLNVLEDLFDLGNDFRNEYVRLQKIPQEESGGRRWAQEHFNADIYDKFSKVLDSVGSRLPPGKQQTMWKIRGS</sequence>
<dbReference type="VEuPathDB" id="FungiDB:CC1G_03064"/>
<dbReference type="PANTHER" id="PTHR38248:SF2">
    <property type="entry name" value="FUNK1 11"/>
    <property type="match status" value="1"/>
</dbReference>
<dbReference type="RefSeq" id="XP_001840835.2">
    <property type="nucleotide sequence ID" value="XM_001840783.2"/>
</dbReference>
<evidence type="ECO:0000313" key="3">
    <source>
        <dbReference type="Proteomes" id="UP000001861"/>
    </source>
</evidence>
<dbReference type="SUPFAM" id="SSF56112">
    <property type="entry name" value="Protein kinase-like (PK-like)"/>
    <property type="match status" value="1"/>
</dbReference>
<dbReference type="KEGG" id="cci:CC1G_03064"/>
<dbReference type="PROSITE" id="PS00109">
    <property type="entry name" value="PROTEIN_KINASE_TYR"/>
    <property type="match status" value="1"/>
</dbReference>
<dbReference type="PROSITE" id="PS50011">
    <property type="entry name" value="PROTEIN_KINASE_DOM"/>
    <property type="match status" value="1"/>
</dbReference>
<keyword evidence="2" id="KW-0418">Kinase</keyword>
<dbReference type="Pfam" id="PF17667">
    <property type="entry name" value="Pkinase_fungal"/>
    <property type="match status" value="1"/>
</dbReference>
<protein>
    <submittedName>
        <fullName evidence="2">Other/FunK1 protein kinase</fullName>
    </submittedName>
</protein>
<dbReference type="EMBL" id="AACS02000008">
    <property type="protein sequence ID" value="EAU80888.2"/>
    <property type="molecule type" value="Genomic_DNA"/>
</dbReference>
<dbReference type="STRING" id="240176.A8PES6"/>
<dbReference type="AlphaFoldDB" id="A8PES6"/>
<keyword evidence="2" id="KW-0808">Transferase</keyword>
<dbReference type="GO" id="GO:0004672">
    <property type="term" value="F:protein kinase activity"/>
    <property type="evidence" value="ECO:0007669"/>
    <property type="project" value="InterPro"/>
</dbReference>
<feature type="domain" description="Protein kinase" evidence="1">
    <location>
        <begin position="1"/>
        <end position="256"/>
    </location>
</feature>
<evidence type="ECO:0000313" key="2">
    <source>
        <dbReference type="EMBL" id="EAU80888.2"/>
    </source>
</evidence>
<dbReference type="PANTHER" id="PTHR38248">
    <property type="entry name" value="FUNK1 6"/>
    <property type="match status" value="1"/>
</dbReference>
<dbReference type="Proteomes" id="UP000001861">
    <property type="component" value="Unassembled WGS sequence"/>
</dbReference>
<gene>
    <name evidence="2" type="ORF">CC1G_03064</name>
</gene>
<dbReference type="HOGENOM" id="CLU_083932_0_0_1"/>
<accession>A8PES6</accession>
<proteinExistence type="predicted"/>
<dbReference type="OrthoDB" id="3271139at2759"/>
<reference evidence="2 3" key="1">
    <citation type="journal article" date="2010" name="Proc. Natl. Acad. Sci. U.S.A.">
        <title>Insights into evolution of multicellular fungi from the assembled chromosomes of the mushroom Coprinopsis cinerea (Coprinus cinereus).</title>
        <authorList>
            <person name="Stajich J.E."/>
            <person name="Wilke S.K."/>
            <person name="Ahren D."/>
            <person name="Au C.H."/>
            <person name="Birren B.W."/>
            <person name="Borodovsky M."/>
            <person name="Burns C."/>
            <person name="Canback B."/>
            <person name="Casselton L.A."/>
            <person name="Cheng C.K."/>
            <person name="Deng J."/>
            <person name="Dietrich F.S."/>
            <person name="Fargo D.C."/>
            <person name="Farman M.L."/>
            <person name="Gathman A.C."/>
            <person name="Goldberg J."/>
            <person name="Guigo R."/>
            <person name="Hoegger P.J."/>
            <person name="Hooker J.B."/>
            <person name="Huggins A."/>
            <person name="James T.Y."/>
            <person name="Kamada T."/>
            <person name="Kilaru S."/>
            <person name="Kodira C."/>
            <person name="Kues U."/>
            <person name="Kupfer D."/>
            <person name="Kwan H.S."/>
            <person name="Lomsadze A."/>
            <person name="Li W."/>
            <person name="Lilly W.W."/>
            <person name="Ma L.J."/>
            <person name="Mackey A.J."/>
            <person name="Manning G."/>
            <person name="Martin F."/>
            <person name="Muraguchi H."/>
            <person name="Natvig D.O."/>
            <person name="Palmerini H."/>
            <person name="Ramesh M.A."/>
            <person name="Rehmeyer C.J."/>
            <person name="Roe B.A."/>
            <person name="Shenoy N."/>
            <person name="Stanke M."/>
            <person name="Ter-Hovhannisyan V."/>
            <person name="Tunlid A."/>
            <person name="Velagapudi R."/>
            <person name="Vision T.J."/>
            <person name="Zeng Q."/>
            <person name="Zolan M.E."/>
            <person name="Pukkila P.J."/>
        </authorList>
    </citation>
    <scope>NUCLEOTIDE SEQUENCE [LARGE SCALE GENOMIC DNA]</scope>
    <source>
        <strain evidence="3">Okayama-7 / 130 / ATCC MYA-4618 / FGSC 9003</strain>
    </source>
</reference>
<comment type="caution">
    <text evidence="2">The sequence shown here is derived from an EMBL/GenBank/DDBJ whole genome shotgun (WGS) entry which is preliminary data.</text>
</comment>
<dbReference type="InParanoid" id="A8PES6"/>
<dbReference type="InterPro" id="IPR011009">
    <property type="entry name" value="Kinase-like_dom_sf"/>
</dbReference>